<sequence>MGTQSGSRVLPAPGSGGAKLVKFLTSSVRLGLTAVWQPRALYREFYKKPEPLRGCRSLLAGGEVIASIRAVAGVMFSPYEITENGYESQFQVNYLSHFVLTSLLLPRVKETSLRVDKHVACRIVNVSSVANYGGKIDFDELEECKVYVSTKAYADSKLCQILHTRYLDTILRSEKHIKVNVLAVHPGTIVSELWDNLPRFILVIANAVKGILQTTEDGANTIIYTALSPKLEGIGGVYIANCEIVPPNQQVENVHVQQQLWERSLELGKL</sequence>
<dbReference type="Gene3D" id="3.40.50.720">
    <property type="entry name" value="NAD(P)-binding Rossmann-like Domain"/>
    <property type="match status" value="1"/>
</dbReference>
<evidence type="ECO:0000313" key="2">
    <source>
        <dbReference type="EMBL" id="OXA46322.1"/>
    </source>
</evidence>
<protein>
    <submittedName>
        <fullName evidence="2">Short-chain dehydrogenase TIC 32, chloroplastic</fullName>
    </submittedName>
</protein>
<keyword evidence="3" id="KW-1185">Reference proteome</keyword>
<dbReference type="STRING" id="158441.A0A226DLA4"/>
<evidence type="ECO:0000256" key="1">
    <source>
        <dbReference type="ARBA" id="ARBA00023002"/>
    </source>
</evidence>
<evidence type="ECO:0000313" key="3">
    <source>
        <dbReference type="Proteomes" id="UP000198287"/>
    </source>
</evidence>
<dbReference type="GO" id="GO:0016491">
    <property type="term" value="F:oxidoreductase activity"/>
    <property type="evidence" value="ECO:0007669"/>
    <property type="project" value="UniProtKB-KW"/>
</dbReference>
<dbReference type="AlphaFoldDB" id="A0A226DLA4"/>
<comment type="caution">
    <text evidence="2">The sequence shown here is derived from an EMBL/GenBank/DDBJ whole genome shotgun (WGS) entry which is preliminary data.</text>
</comment>
<dbReference type="OrthoDB" id="191139at2759"/>
<name>A0A226DLA4_FOLCA</name>
<gene>
    <name evidence="2" type="ORF">Fcan01_19093</name>
</gene>
<proteinExistence type="predicted"/>
<organism evidence="2 3">
    <name type="scientific">Folsomia candida</name>
    <name type="common">Springtail</name>
    <dbReference type="NCBI Taxonomy" id="158441"/>
    <lineage>
        <taxon>Eukaryota</taxon>
        <taxon>Metazoa</taxon>
        <taxon>Ecdysozoa</taxon>
        <taxon>Arthropoda</taxon>
        <taxon>Hexapoda</taxon>
        <taxon>Collembola</taxon>
        <taxon>Entomobryomorpha</taxon>
        <taxon>Isotomoidea</taxon>
        <taxon>Isotomidae</taxon>
        <taxon>Proisotominae</taxon>
        <taxon>Folsomia</taxon>
    </lineage>
</organism>
<accession>A0A226DLA4</accession>
<dbReference type="OMA" id="VYIANCE"/>
<dbReference type="PANTHER" id="PTHR43157">
    <property type="entry name" value="PHOSPHATIDYLINOSITOL-GLYCAN BIOSYNTHESIS CLASS F PROTEIN-RELATED"/>
    <property type="match status" value="1"/>
</dbReference>
<dbReference type="InterPro" id="IPR036291">
    <property type="entry name" value="NAD(P)-bd_dom_sf"/>
</dbReference>
<dbReference type="SUPFAM" id="SSF51735">
    <property type="entry name" value="NAD(P)-binding Rossmann-fold domains"/>
    <property type="match status" value="1"/>
</dbReference>
<dbReference type="EMBL" id="LNIX01000016">
    <property type="protein sequence ID" value="OXA46322.1"/>
    <property type="molecule type" value="Genomic_DNA"/>
</dbReference>
<reference evidence="2 3" key="1">
    <citation type="submission" date="2015-12" db="EMBL/GenBank/DDBJ databases">
        <title>The genome of Folsomia candida.</title>
        <authorList>
            <person name="Faddeeva A."/>
            <person name="Derks M.F."/>
            <person name="Anvar Y."/>
            <person name="Smit S."/>
            <person name="Van Straalen N."/>
            <person name="Roelofs D."/>
        </authorList>
    </citation>
    <scope>NUCLEOTIDE SEQUENCE [LARGE SCALE GENOMIC DNA]</scope>
    <source>
        <strain evidence="2 3">VU population</strain>
        <tissue evidence="2">Whole body</tissue>
    </source>
</reference>
<keyword evidence="1" id="KW-0560">Oxidoreductase</keyword>
<dbReference type="PANTHER" id="PTHR43157:SF31">
    <property type="entry name" value="PHOSPHATIDYLINOSITOL-GLYCAN BIOSYNTHESIS CLASS F PROTEIN"/>
    <property type="match status" value="1"/>
</dbReference>
<dbReference type="Proteomes" id="UP000198287">
    <property type="component" value="Unassembled WGS sequence"/>
</dbReference>